<evidence type="ECO:0000313" key="2">
    <source>
        <dbReference type="Proteomes" id="UP000051936"/>
    </source>
</evidence>
<gene>
    <name evidence="1" type="ORF">AOQ71_07765</name>
</gene>
<dbReference type="AlphaFoldDB" id="A0A0R3E0N7"/>
<evidence type="ECO:0008006" key="3">
    <source>
        <dbReference type="Google" id="ProtNLM"/>
    </source>
</evidence>
<reference evidence="1 2" key="1">
    <citation type="submission" date="2015-09" db="EMBL/GenBank/DDBJ databases">
        <title>Draft Genome Sequence of Bradyrhizobium manausense Strain BR 3351T, a Novel Symbiotic Nitrogen-Fixing Alphaproteobacterium Isolated from Brazilian Amazon Rain Forest.</title>
        <authorList>
            <person name="De Araujo J.L."/>
            <person name="Zilli J.E."/>
        </authorList>
    </citation>
    <scope>NUCLEOTIDE SEQUENCE [LARGE SCALE GENOMIC DNA]</scope>
    <source>
        <strain evidence="1 2">BR3351</strain>
    </source>
</reference>
<proteinExistence type="predicted"/>
<protein>
    <recommendedName>
        <fullName evidence="3">CD-NTase-associated protein 12/Pycsar effector protein TIR domain-containing protein</fullName>
    </recommendedName>
</protein>
<evidence type="ECO:0000313" key="1">
    <source>
        <dbReference type="EMBL" id="KRQ15783.1"/>
    </source>
</evidence>
<keyword evidence="2" id="KW-1185">Reference proteome</keyword>
<accession>A0A0R3E0N7</accession>
<name>A0A0R3E0N7_9BRAD</name>
<organism evidence="1 2">
    <name type="scientific">Bradyrhizobium manausense</name>
    <dbReference type="NCBI Taxonomy" id="989370"/>
    <lineage>
        <taxon>Bacteria</taxon>
        <taxon>Pseudomonadati</taxon>
        <taxon>Pseudomonadota</taxon>
        <taxon>Alphaproteobacteria</taxon>
        <taxon>Hyphomicrobiales</taxon>
        <taxon>Nitrobacteraceae</taxon>
        <taxon>Bradyrhizobium</taxon>
    </lineage>
</organism>
<dbReference type="EMBL" id="LJYG01000034">
    <property type="protein sequence ID" value="KRQ15783.1"/>
    <property type="molecule type" value="Genomic_DNA"/>
</dbReference>
<dbReference type="STRING" id="989370.AOQ71_07765"/>
<comment type="caution">
    <text evidence="1">The sequence shown here is derived from an EMBL/GenBank/DDBJ whole genome shotgun (WGS) entry which is preliminary data.</text>
</comment>
<dbReference type="Proteomes" id="UP000051936">
    <property type="component" value="Unassembled WGS sequence"/>
</dbReference>
<sequence>MQKFQQTRPIKSKHLSKTEYAVFYAWQSDSPAGTNRNAIRQALVAAAARIEEGQPELTLKLDEATRDMMGADNVPRSILEKIEAADIFVGDITTVTPPASTEIKARPCPNPNVTFEVGYAAAHLGWNRMILLTNLSIAKYEDLPFDFDRQRISQYRVKEANDKKGIERLTDLFVSALTVILNGNPPRPAELRLMDPAQVRRQRDLRAARWALSQFAIPALQEHIERLPHSILNRDLFYYESYHGVISNSLFHINDPALDAAFRGLDAAWNEATSYGRNYTDTRSGMNVFSSPGDMLVTEEQETDWQAILVARSEMHRQLEALLAIIRTSYVEIDLHETNREAFEEWRKSGEHFKKLLADD</sequence>